<evidence type="ECO:0000313" key="18">
    <source>
        <dbReference type="Proteomes" id="UP000190423"/>
    </source>
</evidence>
<protein>
    <recommendedName>
        <fullName evidence="14">Cytidylate kinase</fullName>
        <shortName evidence="14">CK</shortName>
        <ecNumber evidence="14">2.7.4.25</ecNumber>
    </recommendedName>
    <alternativeName>
        <fullName evidence="14">Cytidine monophosphate kinase</fullName>
        <shortName evidence="14">CMP kinase</shortName>
    </alternativeName>
</protein>
<dbReference type="InterPro" id="IPR000110">
    <property type="entry name" value="Ribosomal_bS1"/>
</dbReference>
<comment type="subcellular location">
    <subcellularLocation>
        <location evidence="14">Cytoplasm</location>
    </subcellularLocation>
</comment>
<gene>
    <name evidence="14" type="primary">cmk</name>
    <name evidence="17" type="ORF">SAMN02745149_01132</name>
</gene>
<dbReference type="GO" id="GO:0036430">
    <property type="term" value="F:CMP kinase activity"/>
    <property type="evidence" value="ECO:0007669"/>
    <property type="project" value="RHEA"/>
</dbReference>
<dbReference type="FunFam" id="2.40.50.140:FF:000011">
    <property type="entry name" value="30S ribosomal protein S1"/>
    <property type="match status" value="1"/>
</dbReference>
<dbReference type="GO" id="GO:0036431">
    <property type="term" value="F:dCMP kinase activity"/>
    <property type="evidence" value="ECO:0007669"/>
    <property type="project" value="InterPro"/>
</dbReference>
<keyword evidence="7 14" id="KW-0067">ATP-binding</keyword>
<evidence type="ECO:0000256" key="9">
    <source>
        <dbReference type="ARBA" id="ARBA00022980"/>
    </source>
</evidence>
<evidence type="ECO:0000256" key="5">
    <source>
        <dbReference type="ARBA" id="ARBA00022741"/>
    </source>
</evidence>
<dbReference type="PRINTS" id="PR00681">
    <property type="entry name" value="RIBOSOMALS1"/>
</dbReference>
<evidence type="ECO:0000256" key="15">
    <source>
        <dbReference type="SAM" id="MobiDB-lite"/>
    </source>
</evidence>
<dbReference type="CDD" id="cd02020">
    <property type="entry name" value="CMPK"/>
    <property type="match status" value="1"/>
</dbReference>
<dbReference type="CDD" id="cd04465">
    <property type="entry name" value="S1_RPS1_repeat_ec2_hs2"/>
    <property type="match status" value="1"/>
</dbReference>
<dbReference type="InterPro" id="IPR003136">
    <property type="entry name" value="Cytidylate_kin"/>
</dbReference>
<evidence type="ECO:0000256" key="11">
    <source>
        <dbReference type="ARBA" id="ARBA00025604"/>
    </source>
</evidence>
<dbReference type="Pfam" id="PF02224">
    <property type="entry name" value="Cytidylate_kin"/>
    <property type="match status" value="1"/>
</dbReference>
<dbReference type="EMBL" id="FUWG01000007">
    <property type="protein sequence ID" value="SJZ40273.1"/>
    <property type="molecule type" value="Genomic_DNA"/>
</dbReference>
<feature type="domain" description="S1 motif" evidence="16">
    <location>
        <begin position="502"/>
        <end position="572"/>
    </location>
</feature>
<dbReference type="OrthoDB" id="9804077at2"/>
<feature type="domain" description="S1 motif" evidence="16">
    <location>
        <begin position="249"/>
        <end position="298"/>
    </location>
</feature>
<dbReference type="PROSITE" id="PS50126">
    <property type="entry name" value="S1"/>
    <property type="match status" value="6"/>
</dbReference>
<keyword evidence="8" id="KW-0694">RNA-binding</keyword>
<proteinExistence type="inferred from homology"/>
<evidence type="ECO:0000259" key="16">
    <source>
        <dbReference type="PROSITE" id="PS50126"/>
    </source>
</evidence>
<evidence type="ECO:0000256" key="13">
    <source>
        <dbReference type="ARBA" id="ARBA00048478"/>
    </source>
</evidence>
<comment type="catalytic activity">
    <reaction evidence="12 14">
        <text>dCMP + ATP = dCDP + ADP</text>
        <dbReference type="Rhea" id="RHEA:25094"/>
        <dbReference type="ChEBI" id="CHEBI:30616"/>
        <dbReference type="ChEBI" id="CHEBI:57566"/>
        <dbReference type="ChEBI" id="CHEBI:58593"/>
        <dbReference type="ChEBI" id="CHEBI:456216"/>
        <dbReference type="EC" id="2.7.4.25"/>
    </reaction>
</comment>
<dbReference type="GO" id="GO:0022627">
    <property type="term" value="C:cytosolic small ribosomal subunit"/>
    <property type="evidence" value="ECO:0007669"/>
    <property type="project" value="TreeGrafter"/>
</dbReference>
<dbReference type="NCBIfam" id="TIGR00017">
    <property type="entry name" value="cmk"/>
    <property type="match status" value="1"/>
</dbReference>
<feature type="domain" description="S1 motif" evidence="16">
    <location>
        <begin position="589"/>
        <end position="659"/>
    </location>
</feature>
<evidence type="ECO:0000256" key="3">
    <source>
        <dbReference type="ARBA" id="ARBA00022679"/>
    </source>
</evidence>
<evidence type="ECO:0000256" key="2">
    <source>
        <dbReference type="ARBA" id="ARBA00009427"/>
    </source>
</evidence>
<comment type="function">
    <text evidence="11">Binds mRNA; thus facilitating recognition of the initiation point. It is needed to translate mRNA with a short Shine-Dalgarno (SD) purine-rich sequence.</text>
</comment>
<dbReference type="CDD" id="cd05688">
    <property type="entry name" value="S1_RPS1_repeat_ec3"/>
    <property type="match status" value="1"/>
</dbReference>
<dbReference type="GeneID" id="78316430"/>
<dbReference type="GO" id="GO:0005524">
    <property type="term" value="F:ATP binding"/>
    <property type="evidence" value="ECO:0007669"/>
    <property type="project" value="UniProtKB-UniRule"/>
</dbReference>
<dbReference type="SMART" id="SM00316">
    <property type="entry name" value="S1"/>
    <property type="match status" value="6"/>
</dbReference>
<dbReference type="NCBIfam" id="NF004952">
    <property type="entry name" value="PRK06299.1-2"/>
    <property type="match status" value="1"/>
</dbReference>
<evidence type="ECO:0000256" key="7">
    <source>
        <dbReference type="ARBA" id="ARBA00022840"/>
    </source>
</evidence>
<dbReference type="RefSeq" id="WP_078933042.1">
    <property type="nucleotide sequence ID" value="NZ_FUWG01000007.1"/>
</dbReference>
<evidence type="ECO:0000256" key="8">
    <source>
        <dbReference type="ARBA" id="ARBA00022884"/>
    </source>
</evidence>
<dbReference type="InterPro" id="IPR027417">
    <property type="entry name" value="P-loop_NTPase"/>
</dbReference>
<dbReference type="EC" id="2.7.4.25" evidence="14"/>
<comment type="catalytic activity">
    <reaction evidence="13 14">
        <text>CMP + ATP = CDP + ADP</text>
        <dbReference type="Rhea" id="RHEA:11600"/>
        <dbReference type="ChEBI" id="CHEBI:30616"/>
        <dbReference type="ChEBI" id="CHEBI:58069"/>
        <dbReference type="ChEBI" id="CHEBI:60377"/>
        <dbReference type="ChEBI" id="CHEBI:456216"/>
        <dbReference type="EC" id="2.7.4.25"/>
    </reaction>
</comment>
<keyword evidence="5 14" id="KW-0547">Nucleotide-binding</keyword>
<evidence type="ECO:0000256" key="12">
    <source>
        <dbReference type="ARBA" id="ARBA00047615"/>
    </source>
</evidence>
<comment type="similarity">
    <text evidence="1">Belongs to the bacterial ribosomal protein bS1 family.</text>
</comment>
<evidence type="ECO:0000256" key="14">
    <source>
        <dbReference type="HAMAP-Rule" id="MF_00238"/>
    </source>
</evidence>
<evidence type="ECO:0000256" key="1">
    <source>
        <dbReference type="ARBA" id="ARBA00006767"/>
    </source>
</evidence>
<keyword evidence="18" id="KW-1185">Reference proteome</keyword>
<dbReference type="GO" id="GO:0006220">
    <property type="term" value="P:pyrimidine nucleotide metabolic process"/>
    <property type="evidence" value="ECO:0007669"/>
    <property type="project" value="UniProtKB-UniRule"/>
</dbReference>
<dbReference type="NCBIfam" id="TIGR00717">
    <property type="entry name" value="rpsA"/>
    <property type="match status" value="1"/>
</dbReference>
<dbReference type="PANTHER" id="PTHR10724">
    <property type="entry name" value="30S RIBOSOMAL PROTEIN S1"/>
    <property type="match status" value="1"/>
</dbReference>
<dbReference type="FunFam" id="2.40.50.140:FF:000103">
    <property type="entry name" value="protein RRP5 homolog"/>
    <property type="match status" value="1"/>
</dbReference>
<keyword evidence="9 17" id="KW-0689">Ribosomal protein</keyword>
<feature type="domain" description="S1 motif" evidence="16">
    <location>
        <begin position="676"/>
        <end position="748"/>
    </location>
</feature>
<dbReference type="SUPFAM" id="SSF50249">
    <property type="entry name" value="Nucleic acid-binding proteins"/>
    <property type="match status" value="6"/>
</dbReference>
<dbReference type="PANTHER" id="PTHR10724:SF7">
    <property type="entry name" value="SMALL RIBOSOMAL SUBUNIT PROTEIN BS1C"/>
    <property type="match status" value="1"/>
</dbReference>
<dbReference type="HAMAP" id="MF_00238">
    <property type="entry name" value="Cytidyl_kinase_type1"/>
    <property type="match status" value="1"/>
</dbReference>
<keyword evidence="3 14" id="KW-0808">Transferase</keyword>
<accession>A0A1T4KD67</accession>
<dbReference type="AlphaFoldDB" id="A0A1T4KD67"/>
<dbReference type="Gene3D" id="2.40.50.140">
    <property type="entry name" value="Nucleic acid-binding proteins"/>
    <property type="match status" value="6"/>
</dbReference>
<dbReference type="STRING" id="261392.SAMN02745149_01132"/>
<evidence type="ECO:0000256" key="4">
    <source>
        <dbReference type="ARBA" id="ARBA00022737"/>
    </source>
</evidence>
<dbReference type="InterPro" id="IPR011994">
    <property type="entry name" value="Cytidylate_kinase_dom"/>
</dbReference>
<comment type="similarity">
    <text evidence="2 14">Belongs to the cytidylate kinase family. Type 1 subfamily.</text>
</comment>
<feature type="region of interest" description="Disordered" evidence="15">
    <location>
        <begin position="756"/>
        <end position="785"/>
    </location>
</feature>
<dbReference type="GO" id="GO:0006412">
    <property type="term" value="P:translation"/>
    <property type="evidence" value="ECO:0007669"/>
    <property type="project" value="InterPro"/>
</dbReference>
<dbReference type="Pfam" id="PF00575">
    <property type="entry name" value="S1"/>
    <property type="match status" value="5"/>
</dbReference>
<organism evidence="17 18">
    <name type="scientific">Treponema porcinum</name>
    <dbReference type="NCBI Taxonomy" id="261392"/>
    <lineage>
        <taxon>Bacteria</taxon>
        <taxon>Pseudomonadati</taxon>
        <taxon>Spirochaetota</taxon>
        <taxon>Spirochaetia</taxon>
        <taxon>Spirochaetales</taxon>
        <taxon>Treponemataceae</taxon>
        <taxon>Treponema</taxon>
    </lineage>
</organism>
<dbReference type="InterPro" id="IPR003029">
    <property type="entry name" value="S1_domain"/>
</dbReference>
<dbReference type="Proteomes" id="UP000190423">
    <property type="component" value="Unassembled WGS sequence"/>
</dbReference>
<keyword evidence="6 14" id="KW-0418">Kinase</keyword>
<dbReference type="InterPro" id="IPR012340">
    <property type="entry name" value="NA-bd_OB-fold"/>
</dbReference>
<feature type="domain" description="S1 motif" evidence="16">
    <location>
        <begin position="417"/>
        <end position="485"/>
    </location>
</feature>
<dbReference type="InterPro" id="IPR035104">
    <property type="entry name" value="Ribosomal_protein_S1-like"/>
</dbReference>
<name>A0A1T4KD67_TREPO</name>
<keyword evidence="4" id="KW-0677">Repeat</keyword>
<feature type="domain" description="S1 motif" evidence="16">
    <location>
        <begin position="328"/>
        <end position="396"/>
    </location>
</feature>
<dbReference type="SUPFAM" id="SSF52540">
    <property type="entry name" value="P-loop containing nucleoside triphosphate hydrolases"/>
    <property type="match status" value="1"/>
</dbReference>
<dbReference type="Gene3D" id="3.40.50.300">
    <property type="entry name" value="P-loop containing nucleotide triphosphate hydrolases"/>
    <property type="match status" value="1"/>
</dbReference>
<feature type="binding site" evidence="14">
    <location>
        <begin position="7"/>
        <end position="15"/>
    </location>
    <ligand>
        <name>ATP</name>
        <dbReference type="ChEBI" id="CHEBI:30616"/>
    </ligand>
</feature>
<evidence type="ECO:0000256" key="6">
    <source>
        <dbReference type="ARBA" id="ARBA00022777"/>
    </source>
</evidence>
<evidence type="ECO:0000313" key="17">
    <source>
        <dbReference type="EMBL" id="SJZ40273.1"/>
    </source>
</evidence>
<dbReference type="GO" id="GO:0003735">
    <property type="term" value="F:structural constituent of ribosome"/>
    <property type="evidence" value="ECO:0007669"/>
    <property type="project" value="InterPro"/>
</dbReference>
<keyword evidence="14" id="KW-0963">Cytoplasm</keyword>
<dbReference type="InterPro" id="IPR050437">
    <property type="entry name" value="Ribos_protein_bS1-like"/>
</dbReference>
<evidence type="ECO:0000256" key="10">
    <source>
        <dbReference type="ARBA" id="ARBA00023274"/>
    </source>
</evidence>
<reference evidence="17 18" key="1">
    <citation type="submission" date="2017-02" db="EMBL/GenBank/DDBJ databases">
        <authorList>
            <person name="Peterson S.W."/>
        </authorList>
    </citation>
    <scope>NUCLEOTIDE SEQUENCE [LARGE SCALE GENOMIC DNA]</scope>
    <source>
        <strain evidence="17 18">ATCC BAA-908</strain>
    </source>
</reference>
<sequence>MIIAMDGPAGTGKSTIASIIAKKLNVTYLNSGSFYRALTLSLLEAGVNLSDEEAVISFCRKQKLEYEKSRLVLNGTDVEDRLHDDIVSKNVAQVSAIVPVRHLVNERMQEITKSLDIVCEGRDMTTVVFPNADYKFYLDASLDVQAQRRFDQGVSNMTLEEIKEAIRKRDEIDRNKAEGALKRAPDAVYIDTSRLTIDNVCEIILNQIHRKGFTMEEMEVEKEETQNSKGNFQTQLEESLNNFSNPEEGQIIEGIVIQVTDEYVFLDVGCKSEGRLPVTEFAGDLPNVGDKVQVFLVKKFGRNGPEVSKTKADAKRMWKDVSQSFKDKAPVSGTISKIVKGGYEVNLGGDIHAFLPISQSDSQKVEKPEALLGIKSQFYIERLYSENKANVVVNRRKYLEEQIDEKRDAFFENVKIGDTVKGTVKSFTSFGAFIDLGGFDGLLHINDMSWGHVARPKDFVKKGQEIELKVIRLDPAEKRINLSLKHFTEDPWIHFEEKFHVNDIVKGKVTKLTDFGAFIELEEGIEGLVHISEFSWTKKINKPSDMVSIGDEVECMILGYDIQAGRVSLGIKQVTANPWESISEKYPVGTKVTGKVVKLTNAGAFISLEDGIDAFLHADDISWTKKVKHPGSELAVDQEVNAVVIACDAENHRIKVGIKQLTDNPWVQFAEEYKPGSTLEGEIASITEFGVFVKAPNGIEGLVNKSNLCDDRETPYEEAVKKYNVGDKINVFVVDVNTEKEKVSLSVREFKRKQQRDEISQYMSTSNNEDDGAYTLGDFLKNQKN</sequence>
<dbReference type="GO" id="GO:0003729">
    <property type="term" value="F:mRNA binding"/>
    <property type="evidence" value="ECO:0007669"/>
    <property type="project" value="TreeGrafter"/>
</dbReference>
<keyword evidence="10" id="KW-0687">Ribonucleoprotein</keyword>